<evidence type="ECO:0000313" key="11">
    <source>
        <dbReference type="Proteomes" id="UP000694620"/>
    </source>
</evidence>
<keyword evidence="5" id="KW-0418">Kinase</keyword>
<name>A0A8C4X2D5_ERPCA</name>
<evidence type="ECO:0000256" key="4">
    <source>
        <dbReference type="ARBA" id="ARBA00022741"/>
    </source>
</evidence>
<keyword evidence="6" id="KW-0067">ATP-binding</keyword>
<dbReference type="GO" id="GO:0005739">
    <property type="term" value="C:mitochondrion"/>
    <property type="evidence" value="ECO:0007669"/>
    <property type="project" value="TreeGrafter"/>
</dbReference>
<feature type="domain" description="Deoxynucleoside kinase" evidence="9">
    <location>
        <begin position="107"/>
        <end position="339"/>
    </location>
</feature>
<dbReference type="Proteomes" id="UP000694620">
    <property type="component" value="Chromosome 1"/>
</dbReference>
<evidence type="ECO:0000256" key="3">
    <source>
        <dbReference type="ARBA" id="ARBA00022679"/>
    </source>
</evidence>
<dbReference type="Pfam" id="PF01712">
    <property type="entry name" value="dNK"/>
    <property type="match status" value="1"/>
</dbReference>
<sequence length="345" mass="39594">MCGFVCRLTRGLHVVLCRTGMLSKAGVLRIFSQTELGSFALTSRFSWNVIANTSTFPRGFSHTVALNTAVLLRARRMTEKPPAKHCCSAGVGTGESCASSPHVKRVAIEGNIAVGKSTFARILQAENKHWEITPEPLSEWQNIQTTGEPSKKSQQNVSNLLQMMYQDSSRWSYTFQTYSCMSRIKAQLKPVSSRLLNLVQPVQIFERSVYSDRYVFALNMFNMGSINDTEWAIYQDWHTFLVQEFGKRLELEGIIYLRAQPQVCKERLSRRARPEEKGITLEYLETLHTQHENWLVHKSTQVHFEHLRKVPVLVLDVDDDIQNNREYKMQIITQVKNYVSSLWAS</sequence>
<proteinExistence type="inferred from homology"/>
<comment type="similarity">
    <text evidence="1">Belongs to the DCK/DGK family.</text>
</comment>
<reference evidence="10" key="1">
    <citation type="submission" date="2021-06" db="EMBL/GenBank/DDBJ databases">
        <authorList>
            <consortium name="Wellcome Sanger Institute Data Sharing"/>
        </authorList>
    </citation>
    <scope>NUCLEOTIDE SEQUENCE [LARGE SCALE GENOMIC DNA]</scope>
</reference>
<evidence type="ECO:0000256" key="2">
    <source>
        <dbReference type="ARBA" id="ARBA00011738"/>
    </source>
</evidence>
<dbReference type="CDD" id="cd01673">
    <property type="entry name" value="dNK"/>
    <property type="match status" value="1"/>
</dbReference>
<dbReference type="PANTHER" id="PTHR10513:SF8">
    <property type="entry name" value="DEOXYGUANOSINE KINASE, MITOCHONDRIAL"/>
    <property type="match status" value="1"/>
</dbReference>
<accession>A0A8C4X2D5</accession>
<dbReference type="GO" id="GO:0004138">
    <property type="term" value="F:deoxyguanosine kinase activity"/>
    <property type="evidence" value="ECO:0007669"/>
    <property type="project" value="UniProtKB-EC"/>
</dbReference>
<evidence type="ECO:0000259" key="9">
    <source>
        <dbReference type="Pfam" id="PF01712"/>
    </source>
</evidence>
<keyword evidence="3" id="KW-0808">Transferase</keyword>
<dbReference type="GeneID" id="114649219"/>
<dbReference type="InterPro" id="IPR050566">
    <property type="entry name" value="Deoxyribonucleoside_kinase"/>
</dbReference>
<evidence type="ECO:0000256" key="6">
    <source>
        <dbReference type="ARBA" id="ARBA00022840"/>
    </source>
</evidence>
<dbReference type="EC" id="2.7.1.113" evidence="7"/>
<dbReference type="SUPFAM" id="SSF52540">
    <property type="entry name" value="P-loop containing nucleoside triphosphate hydrolases"/>
    <property type="match status" value="1"/>
</dbReference>
<evidence type="ECO:0000256" key="8">
    <source>
        <dbReference type="ARBA" id="ARBA00047656"/>
    </source>
</evidence>
<comment type="subunit">
    <text evidence="2">Homodimer.</text>
</comment>
<dbReference type="PANTHER" id="PTHR10513">
    <property type="entry name" value="DEOXYNUCLEOSIDE KINASE"/>
    <property type="match status" value="1"/>
</dbReference>
<evidence type="ECO:0000313" key="10">
    <source>
        <dbReference type="Ensembl" id="ENSECRP00000000401.1"/>
    </source>
</evidence>
<dbReference type="Gene3D" id="3.40.50.300">
    <property type="entry name" value="P-loop containing nucleotide triphosphate hydrolases"/>
    <property type="match status" value="1"/>
</dbReference>
<dbReference type="GeneTree" id="ENSGT00940000159627"/>
<dbReference type="RefSeq" id="XP_028654543.1">
    <property type="nucleotide sequence ID" value="XM_028798710.2"/>
</dbReference>
<evidence type="ECO:0000256" key="1">
    <source>
        <dbReference type="ARBA" id="ARBA00007420"/>
    </source>
</evidence>
<dbReference type="GO" id="GO:0005524">
    <property type="term" value="F:ATP binding"/>
    <property type="evidence" value="ECO:0007669"/>
    <property type="project" value="UniProtKB-KW"/>
</dbReference>
<dbReference type="InterPro" id="IPR031314">
    <property type="entry name" value="DNK_dom"/>
</dbReference>
<comment type="catalytic activity">
    <reaction evidence="8">
        <text>2'-deoxyguanosine + ATP = dGMP + ADP + H(+)</text>
        <dbReference type="Rhea" id="RHEA:19201"/>
        <dbReference type="ChEBI" id="CHEBI:15378"/>
        <dbReference type="ChEBI" id="CHEBI:17172"/>
        <dbReference type="ChEBI" id="CHEBI:30616"/>
        <dbReference type="ChEBI" id="CHEBI:57673"/>
        <dbReference type="ChEBI" id="CHEBI:456216"/>
        <dbReference type="EC" id="2.7.1.113"/>
    </reaction>
</comment>
<keyword evidence="4" id="KW-0547">Nucleotide-binding</keyword>
<reference evidence="10" key="2">
    <citation type="submission" date="2025-08" db="UniProtKB">
        <authorList>
            <consortium name="Ensembl"/>
        </authorList>
    </citation>
    <scope>IDENTIFICATION</scope>
</reference>
<dbReference type="InterPro" id="IPR027417">
    <property type="entry name" value="P-loop_NTPase"/>
</dbReference>
<keyword evidence="11" id="KW-1185">Reference proteome</keyword>
<evidence type="ECO:0000256" key="7">
    <source>
        <dbReference type="ARBA" id="ARBA00039043"/>
    </source>
</evidence>
<dbReference type="Ensembl" id="ENSECRT00000000412.1">
    <property type="protein sequence ID" value="ENSECRP00000000401.1"/>
    <property type="gene ID" value="ENSECRG00000000238.1"/>
</dbReference>
<evidence type="ECO:0000256" key="5">
    <source>
        <dbReference type="ARBA" id="ARBA00022777"/>
    </source>
</evidence>
<organism evidence="10 11">
    <name type="scientific">Erpetoichthys calabaricus</name>
    <name type="common">Rope fish</name>
    <name type="synonym">Calamoichthys calabaricus</name>
    <dbReference type="NCBI Taxonomy" id="27687"/>
    <lineage>
        <taxon>Eukaryota</taxon>
        <taxon>Metazoa</taxon>
        <taxon>Chordata</taxon>
        <taxon>Craniata</taxon>
        <taxon>Vertebrata</taxon>
        <taxon>Euteleostomi</taxon>
        <taxon>Actinopterygii</taxon>
        <taxon>Polypteriformes</taxon>
        <taxon>Polypteridae</taxon>
        <taxon>Erpetoichthys</taxon>
    </lineage>
</organism>
<dbReference type="FunFam" id="3.40.50.300:FF:000461">
    <property type="entry name" value="Deoxycytidine kinase"/>
    <property type="match status" value="1"/>
</dbReference>
<reference evidence="10" key="3">
    <citation type="submission" date="2025-09" db="UniProtKB">
        <authorList>
            <consortium name="Ensembl"/>
        </authorList>
    </citation>
    <scope>IDENTIFICATION</scope>
</reference>
<gene>
    <name evidence="10" type="primary">LOC114649219</name>
</gene>
<dbReference type="AlphaFoldDB" id="A0A8C4X2D5"/>
<protein>
    <recommendedName>
        <fullName evidence="7">deoxyguanosine kinase</fullName>
        <ecNumber evidence="7">2.7.1.113</ecNumber>
    </recommendedName>
</protein>